<dbReference type="PANTHER" id="PTHR43818">
    <property type="entry name" value="BCDNA.GH03377"/>
    <property type="match status" value="1"/>
</dbReference>
<organism evidence="4 5">
    <name type="scientific">Shinella granuli</name>
    <dbReference type="NCBI Taxonomy" id="323621"/>
    <lineage>
        <taxon>Bacteria</taxon>
        <taxon>Pseudomonadati</taxon>
        <taxon>Pseudomonadota</taxon>
        <taxon>Alphaproteobacteria</taxon>
        <taxon>Hyphomicrobiales</taxon>
        <taxon>Rhizobiaceae</taxon>
        <taxon>Shinella</taxon>
    </lineage>
</organism>
<dbReference type="Gene3D" id="3.30.360.10">
    <property type="entry name" value="Dihydrodipicolinate Reductase, domain 2"/>
    <property type="match status" value="1"/>
</dbReference>
<gene>
    <name evidence="4" type="ORF">EV665_103414</name>
</gene>
<accession>A0A4R2D6T3</accession>
<feature type="domain" description="GFO/IDH/MocA-like oxidoreductase" evidence="3">
    <location>
        <begin position="137"/>
        <end position="266"/>
    </location>
</feature>
<dbReference type="InterPro" id="IPR050463">
    <property type="entry name" value="Gfo/Idh/MocA_oxidrdct_glycsds"/>
</dbReference>
<evidence type="ECO:0000313" key="4">
    <source>
        <dbReference type="EMBL" id="TCN47239.1"/>
    </source>
</evidence>
<evidence type="ECO:0000259" key="3">
    <source>
        <dbReference type="Pfam" id="PF22725"/>
    </source>
</evidence>
<dbReference type="Gene3D" id="3.40.50.720">
    <property type="entry name" value="NAD(P)-binding Rossmann-like Domain"/>
    <property type="match status" value="1"/>
</dbReference>
<dbReference type="SUPFAM" id="SSF55347">
    <property type="entry name" value="Glyceraldehyde-3-phosphate dehydrogenase-like, C-terminal domain"/>
    <property type="match status" value="1"/>
</dbReference>
<feature type="domain" description="Gfo/Idh/MocA-like oxidoreductase N-terminal" evidence="2">
    <location>
        <begin position="10"/>
        <end position="127"/>
    </location>
</feature>
<evidence type="ECO:0000256" key="1">
    <source>
        <dbReference type="ARBA" id="ARBA00023002"/>
    </source>
</evidence>
<dbReference type="GO" id="GO:0000166">
    <property type="term" value="F:nucleotide binding"/>
    <property type="evidence" value="ECO:0007669"/>
    <property type="project" value="InterPro"/>
</dbReference>
<dbReference type="InterPro" id="IPR000683">
    <property type="entry name" value="Gfo/Idh/MocA-like_OxRdtase_N"/>
</dbReference>
<dbReference type="AlphaFoldDB" id="A0A4R2D6T3"/>
<dbReference type="GO" id="GO:0016491">
    <property type="term" value="F:oxidoreductase activity"/>
    <property type="evidence" value="ECO:0007669"/>
    <property type="project" value="UniProtKB-KW"/>
</dbReference>
<dbReference type="Proteomes" id="UP000295351">
    <property type="component" value="Unassembled WGS sequence"/>
</dbReference>
<keyword evidence="1" id="KW-0560">Oxidoreductase</keyword>
<dbReference type="Pfam" id="PF22725">
    <property type="entry name" value="GFO_IDH_MocA_C3"/>
    <property type="match status" value="1"/>
</dbReference>
<evidence type="ECO:0000259" key="2">
    <source>
        <dbReference type="Pfam" id="PF01408"/>
    </source>
</evidence>
<dbReference type="InterPro" id="IPR036291">
    <property type="entry name" value="NAD(P)-bd_dom_sf"/>
</dbReference>
<dbReference type="Pfam" id="PF01408">
    <property type="entry name" value="GFO_IDH_MocA"/>
    <property type="match status" value="1"/>
</dbReference>
<dbReference type="RefSeq" id="WP_133033714.1">
    <property type="nucleotide sequence ID" value="NZ_BAABEI010000012.1"/>
</dbReference>
<evidence type="ECO:0000313" key="5">
    <source>
        <dbReference type="Proteomes" id="UP000295351"/>
    </source>
</evidence>
<sequence>MSRSAADRIAVAVIGAGFIADYHINGLRAAGGADVAALVGRRAEATQARAEALGIGRAETDYRRVLDDSAIDAVVIATPDDTHERIAIDALEAGKSVLLQKPMALDSVQCRAILAADERAGRSLTVSFMHRHFPEVRWLRSQIAAGALGAIHSVRLRNATPGADWNDWFFKPGNVSGGVVMQLGVHGIDLVQHLLGPIETVAADMTTARPERRLADGRIVRTELEDNVLATYRLAGGARVSHEMSYTELAGCDRFRLELYAERGTVWLRTERGAAAMHAPSVTDAAGWVAPDLPEEPLGAAHHRHWLSIVRGEAPADDTAAAGLRSVEVAETLYAAARAGTRMPVCGEGEKAGCA</sequence>
<name>A0A4R2D6T3_SHIGR</name>
<dbReference type="SUPFAM" id="SSF51735">
    <property type="entry name" value="NAD(P)-binding Rossmann-fold domains"/>
    <property type="match status" value="1"/>
</dbReference>
<proteinExistence type="predicted"/>
<keyword evidence="5" id="KW-1185">Reference proteome</keyword>
<dbReference type="PANTHER" id="PTHR43818:SF11">
    <property type="entry name" value="BCDNA.GH03377"/>
    <property type="match status" value="1"/>
</dbReference>
<dbReference type="EMBL" id="SLVX01000003">
    <property type="protein sequence ID" value="TCN47239.1"/>
    <property type="molecule type" value="Genomic_DNA"/>
</dbReference>
<comment type="caution">
    <text evidence="4">The sequence shown here is derived from an EMBL/GenBank/DDBJ whole genome shotgun (WGS) entry which is preliminary data.</text>
</comment>
<dbReference type="InterPro" id="IPR055170">
    <property type="entry name" value="GFO_IDH_MocA-like_dom"/>
</dbReference>
<reference evidence="4 5" key="1">
    <citation type="submission" date="2019-03" db="EMBL/GenBank/DDBJ databases">
        <title>Genomic Encyclopedia of Type Strains, Phase IV (KMG-IV): sequencing the most valuable type-strain genomes for metagenomic binning, comparative biology and taxonomic classification.</title>
        <authorList>
            <person name="Goeker M."/>
        </authorList>
    </citation>
    <scope>NUCLEOTIDE SEQUENCE [LARGE SCALE GENOMIC DNA]</scope>
    <source>
        <strain evidence="4 5">DSM 18401</strain>
    </source>
</reference>
<protein>
    <submittedName>
        <fullName evidence="4">Putative dehydrogenase</fullName>
    </submittedName>
</protein>